<evidence type="ECO:0000256" key="1">
    <source>
        <dbReference type="ARBA" id="ARBA00007406"/>
    </source>
</evidence>
<dbReference type="InterPro" id="IPR020829">
    <property type="entry name" value="GlycerAld_3-P_DH_cat"/>
</dbReference>
<dbReference type="Gene3D" id="3.40.50.720">
    <property type="entry name" value="NAD(P)-binding Rossmann-like Domain"/>
    <property type="match status" value="1"/>
</dbReference>
<dbReference type="GO" id="GO:0016620">
    <property type="term" value="F:oxidoreductase activity, acting on the aldehyde or oxo group of donors, NAD or NADP as acceptor"/>
    <property type="evidence" value="ECO:0007669"/>
    <property type="project" value="InterPro"/>
</dbReference>
<evidence type="ECO:0000256" key="3">
    <source>
        <dbReference type="ARBA" id="ARBA00023002"/>
    </source>
</evidence>
<dbReference type="PRINTS" id="PR00078">
    <property type="entry name" value="G3PDHDRGNASE"/>
</dbReference>
<feature type="binding site" evidence="6">
    <location>
        <position position="315"/>
    </location>
    <ligand>
        <name>NAD(+)</name>
        <dbReference type="ChEBI" id="CHEBI:57540"/>
    </ligand>
</feature>
<dbReference type="GO" id="GO:0051287">
    <property type="term" value="F:NAD binding"/>
    <property type="evidence" value="ECO:0007669"/>
    <property type="project" value="InterPro"/>
</dbReference>
<evidence type="ECO:0000256" key="8">
    <source>
        <dbReference type="RuleBase" id="RU000397"/>
    </source>
</evidence>
<dbReference type="SMART" id="SM00846">
    <property type="entry name" value="Gp_dh_N"/>
    <property type="match status" value="1"/>
</dbReference>
<dbReference type="EMBL" id="PPFX01000038">
    <property type="protein sequence ID" value="PNU19168.1"/>
    <property type="molecule type" value="Genomic_DNA"/>
</dbReference>
<dbReference type="InterPro" id="IPR006424">
    <property type="entry name" value="Glyceraldehyde-3-P_DH_1"/>
</dbReference>
<dbReference type="FunFam" id="3.40.50.720:FF:000001">
    <property type="entry name" value="Glyceraldehyde-3-phosphate dehydrogenase"/>
    <property type="match status" value="1"/>
</dbReference>
<keyword evidence="6" id="KW-0547">Nucleotide-binding</keyword>
<feature type="domain" description="Glyceraldehyde 3-phosphate dehydrogenase NAD(P) binding" evidence="10">
    <location>
        <begin position="3"/>
        <end position="152"/>
    </location>
</feature>
<feature type="binding site" evidence="5">
    <location>
        <position position="233"/>
    </location>
    <ligand>
        <name>D-glyceraldehyde 3-phosphate</name>
        <dbReference type="ChEBI" id="CHEBI:59776"/>
    </ligand>
</feature>
<dbReference type="InterPro" id="IPR036291">
    <property type="entry name" value="NAD(P)-bd_dom_sf"/>
</dbReference>
<feature type="binding site" evidence="5">
    <location>
        <begin position="210"/>
        <end position="211"/>
    </location>
    <ligand>
        <name>D-glyceraldehyde 3-phosphate</name>
        <dbReference type="ChEBI" id="CHEBI:59776"/>
    </ligand>
</feature>
<dbReference type="EC" id="1.2.1.-" evidence="9"/>
<dbReference type="Proteomes" id="UP000236340">
    <property type="component" value="Unassembled WGS sequence"/>
</dbReference>
<dbReference type="InterPro" id="IPR020828">
    <property type="entry name" value="GlycerAld_3-P_DH_NAD(P)-bd"/>
</dbReference>
<comment type="caution">
    <text evidence="11">The sequence shown here is derived from an EMBL/GenBank/DDBJ whole genome shotgun (WGS) entry which is preliminary data.</text>
</comment>
<dbReference type="AlphaFoldDB" id="A0A2K2H789"/>
<dbReference type="GO" id="GO:0050661">
    <property type="term" value="F:NADP binding"/>
    <property type="evidence" value="ECO:0007669"/>
    <property type="project" value="InterPro"/>
</dbReference>
<feature type="binding site" evidence="6">
    <location>
        <begin position="12"/>
        <end position="13"/>
    </location>
    <ligand>
        <name>NAD(+)</name>
        <dbReference type="ChEBI" id="CHEBI:57540"/>
    </ligand>
</feature>
<evidence type="ECO:0000256" key="5">
    <source>
        <dbReference type="PIRSR" id="PIRSR000149-2"/>
    </source>
</evidence>
<comment type="similarity">
    <text evidence="1 8">Belongs to the glyceraldehyde-3-phosphate dehydrogenase family.</text>
</comment>
<comment type="subunit">
    <text evidence="2">Homotetramer.</text>
</comment>
<feature type="binding site" evidence="6">
    <location>
        <position position="34"/>
    </location>
    <ligand>
        <name>NAD(+)</name>
        <dbReference type="ChEBI" id="CHEBI:57540"/>
    </ligand>
</feature>
<sequence>MPAKVAINGFGRIGRNVLRAALESRDIEILAVNDLTDPATLAHLLKYDSVHGILQAEVSSSEGKIRVNDREIKVCSTTDPAELPWKELGIDIVIESTGRFTKGSDAARHIQAGAERVVISAPGKEVDATFCMGVNEQDYDPARHRIVSNASCTTNCLAPVAKVLNEQFGIRRGMMTTIHSYTNDQKILDLPHKDLRRARAAAISMIPTTTGAAKAVALVLPEMEGKLTGMAVRVPTPNVSLVDLVIETERATSVAEVNEVMRQAATGPLKGILDYNELPLVSHDLNGSSASSTIDALSTNVLDGNMVKVLSWYDNEWGYSNRVLDLVKFIAAR</sequence>
<dbReference type="RefSeq" id="WP_103116341.1">
    <property type="nucleotide sequence ID" value="NZ_PPFX01000038.1"/>
</dbReference>
<dbReference type="PROSITE" id="PS00071">
    <property type="entry name" value="GAPDH"/>
    <property type="match status" value="1"/>
</dbReference>
<evidence type="ECO:0000256" key="2">
    <source>
        <dbReference type="ARBA" id="ARBA00011881"/>
    </source>
</evidence>
<dbReference type="CDD" id="cd05214">
    <property type="entry name" value="GAPDH_I_N"/>
    <property type="match status" value="1"/>
</dbReference>
<dbReference type="Pfam" id="PF00044">
    <property type="entry name" value="Gp_dh_N"/>
    <property type="match status" value="1"/>
</dbReference>
<dbReference type="Gene3D" id="3.30.360.10">
    <property type="entry name" value="Dihydrodipicolinate Reductase, domain 2"/>
    <property type="match status" value="1"/>
</dbReference>
<dbReference type="FunFam" id="3.30.360.10:FF:000002">
    <property type="entry name" value="Glyceraldehyde-3-phosphate dehydrogenase"/>
    <property type="match status" value="1"/>
</dbReference>
<dbReference type="SUPFAM" id="SSF51735">
    <property type="entry name" value="NAD(P)-binding Rossmann-fold domains"/>
    <property type="match status" value="1"/>
</dbReference>
<gene>
    <name evidence="11" type="primary">gap</name>
    <name evidence="11" type="ORF">C2E25_13930</name>
</gene>
<evidence type="ECO:0000256" key="4">
    <source>
        <dbReference type="PIRSR" id="PIRSR000149-1"/>
    </source>
</evidence>
<keyword evidence="3 9" id="KW-0560">Oxidoreductase</keyword>
<feature type="active site" description="Nucleophile" evidence="4">
    <location>
        <position position="152"/>
    </location>
</feature>
<organism evidence="11 12">
    <name type="scientific">Geothermobacter hydrogeniphilus</name>
    <dbReference type="NCBI Taxonomy" id="1969733"/>
    <lineage>
        <taxon>Bacteria</taxon>
        <taxon>Pseudomonadati</taxon>
        <taxon>Thermodesulfobacteriota</taxon>
        <taxon>Desulfuromonadia</taxon>
        <taxon>Desulfuromonadales</taxon>
        <taxon>Geothermobacteraceae</taxon>
        <taxon>Geothermobacter</taxon>
    </lineage>
</organism>
<dbReference type="InterPro" id="IPR020831">
    <property type="entry name" value="GlycerAld/Erythrose_P_DH"/>
</dbReference>
<evidence type="ECO:0000256" key="9">
    <source>
        <dbReference type="RuleBase" id="RU361160"/>
    </source>
</evidence>
<evidence type="ECO:0000313" key="12">
    <source>
        <dbReference type="Proteomes" id="UP000236340"/>
    </source>
</evidence>
<dbReference type="Pfam" id="PF02800">
    <property type="entry name" value="Gp_dh_C"/>
    <property type="match status" value="1"/>
</dbReference>
<dbReference type="InterPro" id="IPR020830">
    <property type="entry name" value="GlycerAld_3-P_DH_AS"/>
</dbReference>
<protein>
    <recommendedName>
        <fullName evidence="9">Glyceraldehyde-3-phosphate dehydrogenase</fullName>
        <ecNumber evidence="9">1.2.1.-</ecNumber>
    </recommendedName>
</protein>
<dbReference type="GO" id="GO:0006006">
    <property type="term" value="P:glucose metabolic process"/>
    <property type="evidence" value="ECO:0007669"/>
    <property type="project" value="InterPro"/>
</dbReference>
<dbReference type="OrthoDB" id="9803304at2"/>
<evidence type="ECO:0000256" key="7">
    <source>
        <dbReference type="PIRSR" id="PIRSR000149-4"/>
    </source>
</evidence>
<feature type="binding site" evidence="6">
    <location>
        <position position="120"/>
    </location>
    <ligand>
        <name>NAD(+)</name>
        <dbReference type="ChEBI" id="CHEBI:57540"/>
    </ligand>
</feature>
<keyword evidence="6" id="KW-0520">NAD</keyword>
<dbReference type="PIRSF" id="PIRSF000149">
    <property type="entry name" value="GAP_DH"/>
    <property type="match status" value="1"/>
</dbReference>
<reference evidence="11 12" key="1">
    <citation type="journal article" date="2018" name="Genome Announc.">
        <title>Genome Sequence of Geothermobacter sp. HR-1 Iron Reducer from the Loihi Seamount.</title>
        <authorList>
            <person name="Smith H."/>
            <person name="Abuyen K."/>
            <person name="Tremblay J."/>
            <person name="Savalia P."/>
            <person name="Perez-Rodriguez I."/>
            <person name="Emerson D."/>
            <person name="Tully B."/>
            <person name="Amend J."/>
        </authorList>
    </citation>
    <scope>NUCLEOTIDE SEQUENCE [LARGE SCALE GENOMIC DNA]</scope>
    <source>
        <strain evidence="11 12">HR-1</strain>
    </source>
</reference>
<accession>A0A2K2H789</accession>
<proteinExistence type="inferred from homology"/>
<dbReference type="SUPFAM" id="SSF55347">
    <property type="entry name" value="Glyceraldehyde-3-phosphate dehydrogenase-like, C-terminal domain"/>
    <property type="match status" value="1"/>
</dbReference>
<evidence type="ECO:0000256" key="6">
    <source>
        <dbReference type="PIRSR" id="PIRSR000149-3"/>
    </source>
</evidence>
<feature type="binding site" evidence="5">
    <location>
        <position position="182"/>
    </location>
    <ligand>
        <name>D-glyceraldehyde 3-phosphate</name>
        <dbReference type="ChEBI" id="CHEBI:59776"/>
    </ligand>
</feature>
<feature type="site" description="Activates thiol group during catalysis" evidence="7">
    <location>
        <position position="179"/>
    </location>
</feature>
<dbReference type="PANTHER" id="PTHR43148">
    <property type="entry name" value="GLYCERALDEHYDE-3-PHOSPHATE DEHYDROGENASE 2"/>
    <property type="match status" value="1"/>
</dbReference>
<name>A0A2K2H789_9BACT</name>
<dbReference type="NCBIfam" id="TIGR01534">
    <property type="entry name" value="GAPDH-I"/>
    <property type="match status" value="1"/>
</dbReference>
<evidence type="ECO:0000313" key="11">
    <source>
        <dbReference type="EMBL" id="PNU19168.1"/>
    </source>
</evidence>
<evidence type="ECO:0000259" key="10">
    <source>
        <dbReference type="SMART" id="SM00846"/>
    </source>
</evidence>
<feature type="binding site" evidence="5">
    <location>
        <begin position="151"/>
        <end position="153"/>
    </location>
    <ligand>
        <name>D-glyceraldehyde 3-phosphate</name>
        <dbReference type="ChEBI" id="CHEBI:59776"/>
    </ligand>
</feature>
<dbReference type="CDD" id="cd18126">
    <property type="entry name" value="GAPDH_I_C"/>
    <property type="match status" value="1"/>
</dbReference>